<sequence length="97" mass="10819">MEIILQRPKKLMARAQTYSSYKAANTVKFLTVIAPNGLIMFVSDAYGGRASDKYIVRNSGVEDYLQKGDEIMADRGFSLEAHLEARGIKMNVPAFTK</sequence>
<gene>
    <name evidence="1" type="ORF">HPB47_014232</name>
</gene>
<comment type="caution">
    <text evidence="1">The sequence shown here is derived from an EMBL/GenBank/DDBJ whole genome shotgun (WGS) entry which is preliminary data.</text>
</comment>
<dbReference type="EMBL" id="JABSTQ010002546">
    <property type="protein sequence ID" value="KAG0444057.1"/>
    <property type="molecule type" value="Genomic_DNA"/>
</dbReference>
<feature type="non-terminal residue" evidence="1">
    <location>
        <position position="97"/>
    </location>
</feature>
<protein>
    <submittedName>
        <fullName evidence="1">Uncharacterized protein</fullName>
    </submittedName>
</protein>
<proteinExistence type="predicted"/>
<keyword evidence="2" id="KW-1185">Reference proteome</keyword>
<organism evidence="1 2">
    <name type="scientific">Ixodes persulcatus</name>
    <name type="common">Taiga tick</name>
    <dbReference type="NCBI Taxonomy" id="34615"/>
    <lineage>
        <taxon>Eukaryota</taxon>
        <taxon>Metazoa</taxon>
        <taxon>Ecdysozoa</taxon>
        <taxon>Arthropoda</taxon>
        <taxon>Chelicerata</taxon>
        <taxon>Arachnida</taxon>
        <taxon>Acari</taxon>
        <taxon>Parasitiformes</taxon>
        <taxon>Ixodida</taxon>
        <taxon>Ixodoidea</taxon>
        <taxon>Ixodidae</taxon>
        <taxon>Ixodinae</taxon>
        <taxon>Ixodes</taxon>
    </lineage>
</organism>
<reference evidence="1 2" key="1">
    <citation type="journal article" date="2020" name="Cell">
        <title>Large-Scale Comparative Analyses of Tick Genomes Elucidate Their Genetic Diversity and Vector Capacities.</title>
        <authorList>
            <consortium name="Tick Genome and Microbiome Consortium (TIGMIC)"/>
            <person name="Jia N."/>
            <person name="Wang J."/>
            <person name="Shi W."/>
            <person name="Du L."/>
            <person name="Sun Y."/>
            <person name="Zhan W."/>
            <person name="Jiang J.F."/>
            <person name="Wang Q."/>
            <person name="Zhang B."/>
            <person name="Ji P."/>
            <person name="Bell-Sakyi L."/>
            <person name="Cui X.M."/>
            <person name="Yuan T.T."/>
            <person name="Jiang B.G."/>
            <person name="Yang W.F."/>
            <person name="Lam T.T."/>
            <person name="Chang Q.C."/>
            <person name="Ding S.J."/>
            <person name="Wang X.J."/>
            <person name="Zhu J.G."/>
            <person name="Ruan X.D."/>
            <person name="Zhao L."/>
            <person name="Wei J.T."/>
            <person name="Ye R.Z."/>
            <person name="Que T.C."/>
            <person name="Du C.H."/>
            <person name="Zhou Y.H."/>
            <person name="Cheng J.X."/>
            <person name="Dai P.F."/>
            <person name="Guo W.B."/>
            <person name="Han X.H."/>
            <person name="Huang E.J."/>
            <person name="Li L.F."/>
            <person name="Wei W."/>
            <person name="Gao Y.C."/>
            <person name="Liu J.Z."/>
            <person name="Shao H.Z."/>
            <person name="Wang X."/>
            <person name="Wang C.C."/>
            <person name="Yang T.C."/>
            <person name="Huo Q.B."/>
            <person name="Li W."/>
            <person name="Chen H.Y."/>
            <person name="Chen S.E."/>
            <person name="Zhou L.G."/>
            <person name="Ni X.B."/>
            <person name="Tian J.H."/>
            <person name="Sheng Y."/>
            <person name="Liu T."/>
            <person name="Pan Y.S."/>
            <person name="Xia L.Y."/>
            <person name="Li J."/>
            <person name="Zhao F."/>
            <person name="Cao W.C."/>
        </authorList>
    </citation>
    <scope>NUCLEOTIDE SEQUENCE [LARGE SCALE GENOMIC DNA]</scope>
    <source>
        <strain evidence="1">Iper-2018</strain>
    </source>
</reference>
<accession>A0AC60R034</accession>
<name>A0AC60R034_IXOPE</name>
<evidence type="ECO:0000313" key="2">
    <source>
        <dbReference type="Proteomes" id="UP000805193"/>
    </source>
</evidence>
<evidence type="ECO:0000313" key="1">
    <source>
        <dbReference type="EMBL" id="KAG0444057.1"/>
    </source>
</evidence>
<dbReference type="Proteomes" id="UP000805193">
    <property type="component" value="Unassembled WGS sequence"/>
</dbReference>